<accession>A0ABV6KHT6</accession>
<protein>
    <submittedName>
        <fullName evidence="1">Anti-sigma-F factor Fin family protein</fullName>
    </submittedName>
</protein>
<gene>
    <name evidence="1" type="ORF">ACFFHM_20945</name>
</gene>
<name>A0ABV6KHT6_9BACI</name>
<comment type="caution">
    <text evidence="1">The sequence shown here is derived from an EMBL/GenBank/DDBJ whole genome shotgun (WGS) entry which is preliminary data.</text>
</comment>
<dbReference type="InterPro" id="IPR020115">
    <property type="entry name" value="Fin"/>
</dbReference>
<evidence type="ECO:0000313" key="2">
    <source>
        <dbReference type="Proteomes" id="UP001589838"/>
    </source>
</evidence>
<proteinExistence type="predicted"/>
<dbReference type="Proteomes" id="UP001589838">
    <property type="component" value="Unassembled WGS sequence"/>
</dbReference>
<evidence type="ECO:0000313" key="1">
    <source>
        <dbReference type="EMBL" id="MFC0472886.1"/>
    </source>
</evidence>
<reference evidence="1 2" key="1">
    <citation type="submission" date="2024-09" db="EMBL/GenBank/DDBJ databases">
        <authorList>
            <person name="Sun Q."/>
            <person name="Mori K."/>
        </authorList>
    </citation>
    <scope>NUCLEOTIDE SEQUENCE [LARGE SCALE GENOMIC DNA]</scope>
    <source>
        <strain evidence="1 2">NCAIM B.02610</strain>
    </source>
</reference>
<dbReference type="Pfam" id="PF10955">
    <property type="entry name" value="Fin"/>
    <property type="match status" value="1"/>
</dbReference>
<organism evidence="1 2">
    <name type="scientific">Halalkalibacter kiskunsagensis</name>
    <dbReference type="NCBI Taxonomy" id="1548599"/>
    <lineage>
        <taxon>Bacteria</taxon>
        <taxon>Bacillati</taxon>
        <taxon>Bacillota</taxon>
        <taxon>Bacilli</taxon>
        <taxon>Bacillales</taxon>
        <taxon>Bacillaceae</taxon>
        <taxon>Halalkalibacter</taxon>
    </lineage>
</organism>
<sequence>MAIHYQCRHCKTKLGSIEQEMHSETLGFTQLTSRERANMLSYNENGDIHVQAICEDCHEALARTPELYELDNLIQ</sequence>
<keyword evidence="2" id="KW-1185">Reference proteome</keyword>
<dbReference type="RefSeq" id="WP_335962450.1">
    <property type="nucleotide sequence ID" value="NZ_JAXBLX010000029.1"/>
</dbReference>
<dbReference type="EMBL" id="JBHLUX010000089">
    <property type="protein sequence ID" value="MFC0472886.1"/>
    <property type="molecule type" value="Genomic_DNA"/>
</dbReference>